<sequence>MACEVCEHCSEPIGAGEKVVCEGYSYHKQCKRCFVCNENDLTDAEIFKGVIFCSKCSARLFHSNKSNWNKNKDKNPKKLHELMSNTTRDTFREFGKTSILTSNTSVDRVEDKNKSKPIPLHPGSEIKYLRMKMGSEHTSIIKKCEPDIKKSIEIKQLYKDSPRSTMTNDQKLALSRLPPKYTKYRKPSSNRLSDMRVAELGTSTEIANTALRKKSEDEAVIIKSMVPLKRTASSIMSGLNTNHSGDGDDSLSSELNYSVSMKSHKKHWMDRRIRSIMKMPYTSFKRNILKQSSIVSTLMSVDHDPQSLLKKINSLFHEEITEHQRRGLKRLYSTINRRQSPHKLGWLRLMQKMDEQMSCKHLKTSHSYRCMRAHVMRLAGPTKSQLAVFRAKLLRMLVPSPKPNMRYKSKNITPSSPMVIDSKVL</sequence>
<evidence type="ECO:0000256" key="3">
    <source>
        <dbReference type="ARBA" id="ARBA00023038"/>
    </source>
</evidence>
<dbReference type="KEGG" id="pxu:106124597"/>
<evidence type="ECO:0000256" key="1">
    <source>
        <dbReference type="ARBA" id="ARBA00022723"/>
    </source>
</evidence>
<dbReference type="Gene3D" id="2.10.110.10">
    <property type="entry name" value="Cysteine Rich Protein"/>
    <property type="match status" value="1"/>
</dbReference>
<dbReference type="AlphaFoldDB" id="A0AAJ7EGV3"/>
<protein>
    <submittedName>
        <fullName evidence="6">Uncharacterized protein LOC106124597</fullName>
    </submittedName>
</protein>
<dbReference type="RefSeq" id="XP_013176894.1">
    <property type="nucleotide sequence ID" value="XM_013321440.1"/>
</dbReference>
<evidence type="ECO:0000259" key="5">
    <source>
        <dbReference type="PROSITE" id="PS50023"/>
    </source>
</evidence>
<keyword evidence="1 4" id="KW-0479">Metal-binding</keyword>
<dbReference type="InterPro" id="IPR001781">
    <property type="entry name" value="Znf_LIM"/>
</dbReference>
<reference evidence="6" key="1">
    <citation type="submission" date="2025-08" db="UniProtKB">
        <authorList>
            <consortium name="RefSeq"/>
        </authorList>
    </citation>
    <scope>IDENTIFICATION</scope>
</reference>
<dbReference type="GeneID" id="106124597"/>
<keyword evidence="3 4" id="KW-0440">LIM domain</keyword>
<dbReference type="SMART" id="SM00132">
    <property type="entry name" value="LIM"/>
    <property type="match status" value="1"/>
</dbReference>
<evidence type="ECO:0000313" key="6">
    <source>
        <dbReference type="RefSeq" id="XP_013176894.1"/>
    </source>
</evidence>
<evidence type="ECO:0000256" key="4">
    <source>
        <dbReference type="PROSITE-ProRule" id="PRU00125"/>
    </source>
</evidence>
<proteinExistence type="predicted"/>
<gene>
    <name evidence="6" type="primary">LOC106124597</name>
</gene>
<name>A0AAJ7EGV3_PAPXU</name>
<organism evidence="6">
    <name type="scientific">Papilio xuthus</name>
    <name type="common">Asian swallowtail butterfly</name>
    <dbReference type="NCBI Taxonomy" id="66420"/>
    <lineage>
        <taxon>Eukaryota</taxon>
        <taxon>Metazoa</taxon>
        <taxon>Ecdysozoa</taxon>
        <taxon>Arthropoda</taxon>
        <taxon>Hexapoda</taxon>
        <taxon>Insecta</taxon>
        <taxon>Pterygota</taxon>
        <taxon>Neoptera</taxon>
        <taxon>Endopterygota</taxon>
        <taxon>Lepidoptera</taxon>
        <taxon>Glossata</taxon>
        <taxon>Ditrysia</taxon>
        <taxon>Papilionoidea</taxon>
        <taxon>Papilionidae</taxon>
        <taxon>Papilioninae</taxon>
        <taxon>Papilio</taxon>
    </lineage>
</organism>
<accession>A0AAJ7EGV3</accession>
<dbReference type="GO" id="GO:0046872">
    <property type="term" value="F:metal ion binding"/>
    <property type="evidence" value="ECO:0007669"/>
    <property type="project" value="UniProtKB-KW"/>
</dbReference>
<dbReference type="PROSITE" id="PS50023">
    <property type="entry name" value="LIM_DOMAIN_2"/>
    <property type="match status" value="1"/>
</dbReference>
<evidence type="ECO:0000256" key="2">
    <source>
        <dbReference type="ARBA" id="ARBA00022833"/>
    </source>
</evidence>
<feature type="domain" description="LIM zinc-binding" evidence="5">
    <location>
        <begin position="4"/>
        <end position="63"/>
    </location>
</feature>
<dbReference type="Proteomes" id="UP000694872">
    <property type="component" value="Unplaced"/>
</dbReference>
<keyword evidence="2 4" id="KW-0862">Zinc</keyword>